<dbReference type="InterPro" id="IPR051052">
    <property type="entry name" value="Diverse_substrate_MTase"/>
</dbReference>
<sequence length="262" mass="27705">MPTPHRERQAAESFGVDAARYDRTRPSYPAALIERIVAGLPGRSVLDVGIGTGILARQLRAVGCDVLGVEPDPRMAAFARESGFDVEVARLEDWEPAGRLFDGVVSGQAWHWVDPVAGAAAAASALRPGGRLALLWNAGQPSSTVADGFLDVYERLLPGSPMASVRGMSAAQGYAGLRDRAEEGIRASGAFAGAERWSAEWSQVCTRDEWLDQLPTQGLLTRLPAPQLAELTAAIGGVIDAAGGSFPMHFTTLTTTAVRRAA</sequence>
<evidence type="ECO:0000256" key="2">
    <source>
        <dbReference type="ARBA" id="ARBA00022679"/>
    </source>
</evidence>
<evidence type="ECO:0000256" key="1">
    <source>
        <dbReference type="ARBA" id="ARBA00022603"/>
    </source>
</evidence>
<dbReference type="SUPFAM" id="SSF53335">
    <property type="entry name" value="S-adenosyl-L-methionine-dependent methyltransferases"/>
    <property type="match status" value="1"/>
</dbReference>
<accession>A0A4R6JW13</accession>
<keyword evidence="1 3" id="KW-0489">Methyltransferase</keyword>
<dbReference type="GO" id="GO:0008168">
    <property type="term" value="F:methyltransferase activity"/>
    <property type="evidence" value="ECO:0007669"/>
    <property type="project" value="UniProtKB-KW"/>
</dbReference>
<dbReference type="EMBL" id="SNWR01000001">
    <property type="protein sequence ID" value="TDO40934.1"/>
    <property type="molecule type" value="Genomic_DNA"/>
</dbReference>
<dbReference type="GO" id="GO:0032259">
    <property type="term" value="P:methylation"/>
    <property type="evidence" value="ECO:0007669"/>
    <property type="project" value="UniProtKB-KW"/>
</dbReference>
<name>A0A4R6JW13_9ACTN</name>
<keyword evidence="2 3" id="KW-0808">Transferase</keyword>
<dbReference type="Proteomes" id="UP000294901">
    <property type="component" value="Unassembled WGS sequence"/>
</dbReference>
<proteinExistence type="predicted"/>
<dbReference type="Gene3D" id="3.40.50.150">
    <property type="entry name" value="Vaccinia Virus protein VP39"/>
    <property type="match status" value="1"/>
</dbReference>
<dbReference type="OrthoDB" id="9797252at2"/>
<dbReference type="Pfam" id="PF13489">
    <property type="entry name" value="Methyltransf_23"/>
    <property type="match status" value="1"/>
</dbReference>
<organism evidence="3 4">
    <name type="scientific">Paractinoplanes brasiliensis</name>
    <dbReference type="NCBI Taxonomy" id="52695"/>
    <lineage>
        <taxon>Bacteria</taxon>
        <taxon>Bacillati</taxon>
        <taxon>Actinomycetota</taxon>
        <taxon>Actinomycetes</taxon>
        <taxon>Micromonosporales</taxon>
        <taxon>Micromonosporaceae</taxon>
        <taxon>Paractinoplanes</taxon>
    </lineage>
</organism>
<dbReference type="InterPro" id="IPR029063">
    <property type="entry name" value="SAM-dependent_MTases_sf"/>
</dbReference>
<dbReference type="PANTHER" id="PTHR44942:SF4">
    <property type="entry name" value="METHYLTRANSFERASE TYPE 11 DOMAIN-CONTAINING PROTEIN"/>
    <property type="match status" value="1"/>
</dbReference>
<keyword evidence="4" id="KW-1185">Reference proteome</keyword>
<reference evidence="3 4" key="1">
    <citation type="submission" date="2019-03" db="EMBL/GenBank/DDBJ databases">
        <title>Sequencing the genomes of 1000 actinobacteria strains.</title>
        <authorList>
            <person name="Klenk H.-P."/>
        </authorList>
    </citation>
    <scope>NUCLEOTIDE SEQUENCE [LARGE SCALE GENOMIC DNA]</scope>
    <source>
        <strain evidence="3 4">DSM 43805</strain>
    </source>
</reference>
<protein>
    <submittedName>
        <fullName evidence="3">Methyltransferase family protein</fullName>
    </submittedName>
</protein>
<dbReference type="AlphaFoldDB" id="A0A4R6JW13"/>
<dbReference type="CDD" id="cd02440">
    <property type="entry name" value="AdoMet_MTases"/>
    <property type="match status" value="1"/>
</dbReference>
<evidence type="ECO:0000313" key="3">
    <source>
        <dbReference type="EMBL" id="TDO40934.1"/>
    </source>
</evidence>
<dbReference type="RefSeq" id="WP_133875039.1">
    <property type="nucleotide sequence ID" value="NZ_BOMD01000014.1"/>
</dbReference>
<comment type="caution">
    <text evidence="3">The sequence shown here is derived from an EMBL/GenBank/DDBJ whole genome shotgun (WGS) entry which is preliminary data.</text>
</comment>
<gene>
    <name evidence="3" type="ORF">C8E87_4655</name>
</gene>
<dbReference type="PANTHER" id="PTHR44942">
    <property type="entry name" value="METHYLTRANSF_11 DOMAIN-CONTAINING PROTEIN"/>
    <property type="match status" value="1"/>
</dbReference>
<evidence type="ECO:0000313" key="4">
    <source>
        <dbReference type="Proteomes" id="UP000294901"/>
    </source>
</evidence>